<evidence type="ECO:0000256" key="11">
    <source>
        <dbReference type="RuleBase" id="RU362091"/>
    </source>
</evidence>
<feature type="transmembrane region" description="Helical" evidence="12">
    <location>
        <begin position="169"/>
        <end position="189"/>
    </location>
</feature>
<dbReference type="OrthoDB" id="9814523at2"/>
<feature type="transmembrane region" description="Helical" evidence="12">
    <location>
        <begin position="408"/>
        <end position="432"/>
    </location>
</feature>
<dbReference type="GO" id="GO:0015293">
    <property type="term" value="F:symporter activity"/>
    <property type="evidence" value="ECO:0007669"/>
    <property type="project" value="TreeGrafter"/>
</dbReference>
<feature type="transmembrane region" description="Helical" evidence="12">
    <location>
        <begin position="438"/>
        <end position="463"/>
    </location>
</feature>
<evidence type="ECO:0000256" key="1">
    <source>
        <dbReference type="ARBA" id="ARBA00004651"/>
    </source>
</evidence>
<evidence type="ECO:0000256" key="12">
    <source>
        <dbReference type="SAM" id="Phobius"/>
    </source>
</evidence>
<keyword evidence="8" id="KW-0406">Ion transport</keyword>
<feature type="transmembrane region" description="Helical" evidence="12">
    <location>
        <begin position="6"/>
        <end position="29"/>
    </location>
</feature>
<dbReference type="PANTHER" id="PTHR42985:SF47">
    <property type="entry name" value="INTEGRAL MEMBRANE TRANSPORT PROTEIN"/>
    <property type="match status" value="1"/>
</dbReference>
<dbReference type="Pfam" id="PF00474">
    <property type="entry name" value="SSF"/>
    <property type="match status" value="1"/>
</dbReference>
<comment type="similarity">
    <text evidence="2 11">Belongs to the sodium:solute symporter (SSF) (TC 2.A.21) family.</text>
</comment>
<protein>
    <submittedName>
        <fullName evidence="13">Sss: transporter solute:sodium symporter (Sss) family</fullName>
    </submittedName>
</protein>
<dbReference type="KEGG" id="agl:PYTT_0314"/>
<dbReference type="GO" id="GO:0005886">
    <property type="term" value="C:plasma membrane"/>
    <property type="evidence" value="ECO:0007669"/>
    <property type="project" value="UniProtKB-SubCell"/>
</dbReference>
<organism evidence="13 14">
    <name type="scientific">Akkermansia glycaniphila</name>
    <dbReference type="NCBI Taxonomy" id="1679444"/>
    <lineage>
        <taxon>Bacteria</taxon>
        <taxon>Pseudomonadati</taxon>
        <taxon>Verrucomicrobiota</taxon>
        <taxon>Verrucomicrobiia</taxon>
        <taxon>Verrucomicrobiales</taxon>
        <taxon>Akkermansiaceae</taxon>
        <taxon>Akkermansia</taxon>
    </lineage>
</organism>
<feature type="transmembrane region" description="Helical" evidence="12">
    <location>
        <begin position="201"/>
        <end position="219"/>
    </location>
</feature>
<dbReference type="Gene3D" id="1.20.1730.10">
    <property type="entry name" value="Sodium/glucose cotransporter"/>
    <property type="match status" value="1"/>
</dbReference>
<dbReference type="RefSeq" id="WP_067772744.1">
    <property type="nucleotide sequence ID" value="NZ_LIGX01000002.1"/>
</dbReference>
<evidence type="ECO:0000256" key="6">
    <source>
        <dbReference type="ARBA" id="ARBA00022989"/>
    </source>
</evidence>
<evidence type="ECO:0000256" key="9">
    <source>
        <dbReference type="ARBA" id="ARBA00023136"/>
    </source>
</evidence>
<dbReference type="Proteomes" id="UP000176204">
    <property type="component" value="Chromosome I"/>
</dbReference>
<evidence type="ECO:0000256" key="4">
    <source>
        <dbReference type="ARBA" id="ARBA00022475"/>
    </source>
</evidence>
<comment type="subcellular location">
    <subcellularLocation>
        <location evidence="1">Cell membrane</location>
        <topology evidence="1">Multi-pass membrane protein</topology>
    </subcellularLocation>
</comment>
<evidence type="ECO:0000313" key="14">
    <source>
        <dbReference type="Proteomes" id="UP000176204"/>
    </source>
</evidence>
<feature type="transmembrane region" description="Helical" evidence="12">
    <location>
        <begin position="363"/>
        <end position="387"/>
    </location>
</feature>
<name>A0A1C7PES1_9BACT</name>
<dbReference type="GO" id="GO:0006814">
    <property type="term" value="P:sodium ion transport"/>
    <property type="evidence" value="ECO:0007669"/>
    <property type="project" value="UniProtKB-KW"/>
</dbReference>
<evidence type="ECO:0000256" key="5">
    <source>
        <dbReference type="ARBA" id="ARBA00022692"/>
    </source>
</evidence>
<dbReference type="PANTHER" id="PTHR42985">
    <property type="entry name" value="SODIUM-COUPLED MONOCARBOXYLATE TRANSPORTER"/>
    <property type="match status" value="1"/>
</dbReference>
<feature type="transmembrane region" description="Helical" evidence="12">
    <location>
        <begin position="267"/>
        <end position="285"/>
    </location>
</feature>
<feature type="transmembrane region" description="Helical" evidence="12">
    <location>
        <begin position="505"/>
        <end position="524"/>
    </location>
</feature>
<evidence type="ECO:0000256" key="10">
    <source>
        <dbReference type="ARBA" id="ARBA00023201"/>
    </source>
</evidence>
<evidence type="ECO:0000256" key="3">
    <source>
        <dbReference type="ARBA" id="ARBA00022448"/>
    </source>
</evidence>
<evidence type="ECO:0000256" key="7">
    <source>
        <dbReference type="ARBA" id="ARBA00023053"/>
    </source>
</evidence>
<feature type="transmembrane region" description="Helical" evidence="12">
    <location>
        <begin position="143"/>
        <end position="163"/>
    </location>
</feature>
<gene>
    <name evidence="13" type="ORF">PYTT_0314</name>
</gene>
<evidence type="ECO:0000256" key="8">
    <source>
        <dbReference type="ARBA" id="ARBA00023065"/>
    </source>
</evidence>
<evidence type="ECO:0000256" key="2">
    <source>
        <dbReference type="ARBA" id="ARBA00006434"/>
    </source>
</evidence>
<feature type="transmembrane region" description="Helical" evidence="12">
    <location>
        <begin position="475"/>
        <end position="493"/>
    </location>
</feature>
<dbReference type="NCBIfam" id="TIGR00813">
    <property type="entry name" value="sss"/>
    <property type="match status" value="1"/>
</dbReference>
<dbReference type="InterPro" id="IPR038377">
    <property type="entry name" value="Na/Glc_symporter_sf"/>
</dbReference>
<dbReference type="InterPro" id="IPR051163">
    <property type="entry name" value="Sodium:Solute_Symporter_SSF"/>
</dbReference>
<feature type="transmembrane region" description="Helical" evidence="12">
    <location>
        <begin position="306"/>
        <end position="332"/>
    </location>
</feature>
<dbReference type="PROSITE" id="PS50283">
    <property type="entry name" value="NA_SOLUT_SYMP_3"/>
    <property type="match status" value="1"/>
</dbReference>
<dbReference type="AlphaFoldDB" id="A0A1C7PES1"/>
<reference evidence="14" key="1">
    <citation type="submission" date="2016-09" db="EMBL/GenBank/DDBJ databases">
        <authorList>
            <person name="Koehorst J."/>
        </authorList>
    </citation>
    <scope>NUCLEOTIDE SEQUENCE [LARGE SCALE GENOMIC DNA]</scope>
</reference>
<dbReference type="EMBL" id="LT629973">
    <property type="protein sequence ID" value="SEH73334.1"/>
    <property type="molecule type" value="Genomic_DNA"/>
</dbReference>
<keyword evidence="3" id="KW-0813">Transport</keyword>
<accession>A0A1C7PES1</accession>
<keyword evidence="14" id="KW-1185">Reference proteome</keyword>
<keyword evidence="5 12" id="KW-0812">Transmembrane</keyword>
<feature type="transmembrane region" description="Helical" evidence="12">
    <location>
        <begin position="49"/>
        <end position="69"/>
    </location>
</feature>
<keyword evidence="9 12" id="KW-0472">Membrane</keyword>
<proteinExistence type="inferred from homology"/>
<keyword evidence="4" id="KW-1003">Cell membrane</keyword>
<evidence type="ECO:0000313" key="13">
    <source>
        <dbReference type="EMBL" id="SEH73334.1"/>
    </source>
</evidence>
<dbReference type="InterPro" id="IPR001734">
    <property type="entry name" value="Na/solute_symporter"/>
</dbReference>
<feature type="transmembrane region" description="Helical" evidence="12">
    <location>
        <begin position="81"/>
        <end position="100"/>
    </location>
</feature>
<dbReference type="CDD" id="cd11493">
    <property type="entry name" value="SLC5sbd_NIS-like_u1"/>
    <property type="match status" value="1"/>
</dbReference>
<keyword evidence="10" id="KW-0739">Sodium transport</keyword>
<dbReference type="STRING" id="1679444.PYTT_0314"/>
<sequence length="539" mass="58917">MDPASLQAWCTDGFVILCYFAAIFAIGLYMGRKQDSLESYALGNRSLPWWAILASILASEISAATFFGTPEAGFKTLNFTYAQLCIGTILGRIVVGRLFLKPYYKYNVVSIYEYLQKRFGLHTRRWASMTFLISRVLASGTRLYVAGILLVIACKTIAGAATLSKEDEILLYIGALSVLTIATTIYTALGGLKAVVWTDVLQASILIIAMLTTIGILFFHTGWDTICATVAAPRPDGITTEPWAVFSTGFVDGGLGENIKHIFASDYTLWAAFLGATFITMATHGTDQDMVQRMLAAKNAKTGSKAVILSGIADLPIVAIFLFTGILLYVYYQSNGITWNPNQTQNVFPQFIIDHLPAGVRGLLIAALFATAMGSLSTALNALATTATKDWYQSIFNPKATERQLLKAVRWMTVLFALLLIIVGSVTAWYTVQYGVKGILHIVLGIFGYTYGSLLGVFLLGMLTERRGCDLGNCIAMLYGFLTIAALTNLIPMNDWFGLTMPDIAFPWRVTIGTLATFLVGLCFRTPSRQPSENTHETS</sequence>
<keyword evidence="7" id="KW-0915">Sodium</keyword>
<keyword evidence="6 12" id="KW-1133">Transmembrane helix</keyword>